<dbReference type="OrthoDB" id="18074at2"/>
<keyword evidence="3" id="KW-1185">Reference proteome</keyword>
<feature type="transmembrane region" description="Helical" evidence="1">
    <location>
        <begin position="223"/>
        <end position="248"/>
    </location>
</feature>
<accession>A0A2R8FC87</accession>
<keyword evidence="1" id="KW-0472">Membrane</keyword>
<proteinExistence type="predicted"/>
<sequence length="316" mass="34774">MIQRFGDSKDLHNWAESCCYFVGLGANVRENYSSGDLMGVAQDFCILVTDESRKRPILISESISLFFSECIKTLPILGTLVGIGRMCAVWGVKGAKDSICLKIYHTFVAILEILGLGILMLILKILAVILVSPLLCFSSSRSFLYEKDLMLDKDSDWVQGKFIIKRFECSEFSEWLDSTSYPLGMGALLGCAEDIESIGGSFSLLETSSNDPTIPISTCKEVLVAYLISSLPIGSTLVGIGRMCAIWGVKDIQQSIGLKIYHTFVAILEILGLGILMLILRILLLILVTPLLCFSSGRAFLVKCKLIITFEPKPET</sequence>
<dbReference type="KEGG" id="csee:C10C_0799"/>
<evidence type="ECO:0000256" key="1">
    <source>
        <dbReference type="SAM" id="Phobius"/>
    </source>
</evidence>
<reference evidence="3" key="1">
    <citation type="submission" date="2017-11" db="EMBL/GenBank/DDBJ databases">
        <authorList>
            <person name="Seth-Smith MB H."/>
        </authorList>
    </citation>
    <scope>NUCLEOTIDE SEQUENCE [LARGE SCALE GENOMIC DNA]</scope>
</reference>
<name>A0A2R8FC87_9CHLA</name>
<evidence type="ECO:0000313" key="2">
    <source>
        <dbReference type="EMBL" id="SPN73942.1"/>
    </source>
</evidence>
<dbReference type="EMBL" id="LT993738">
    <property type="protein sequence ID" value="SPN73942.1"/>
    <property type="molecule type" value="Genomic_DNA"/>
</dbReference>
<dbReference type="AlphaFoldDB" id="A0A2R8FC87"/>
<dbReference type="Proteomes" id="UP000244926">
    <property type="component" value="Chromosome I"/>
</dbReference>
<evidence type="ECO:0000313" key="3">
    <source>
        <dbReference type="Proteomes" id="UP000244926"/>
    </source>
</evidence>
<keyword evidence="1" id="KW-1133">Transmembrane helix</keyword>
<organism evidence="2 3">
    <name type="scientific">Chlamydia serpentis</name>
    <dbReference type="NCBI Taxonomy" id="1967782"/>
    <lineage>
        <taxon>Bacteria</taxon>
        <taxon>Pseudomonadati</taxon>
        <taxon>Chlamydiota</taxon>
        <taxon>Chlamydiia</taxon>
        <taxon>Chlamydiales</taxon>
        <taxon>Chlamydiaceae</taxon>
        <taxon>Chlamydia/Chlamydophila group</taxon>
        <taxon>Chlamydia</taxon>
    </lineage>
</organism>
<dbReference type="RefSeq" id="WP_108896881.1">
    <property type="nucleotide sequence ID" value="NZ_LT993738.1"/>
</dbReference>
<protein>
    <submittedName>
        <fullName evidence="2">Uncharacterized protein</fullName>
    </submittedName>
</protein>
<keyword evidence="1" id="KW-0812">Transmembrane</keyword>
<feature type="transmembrane region" description="Helical" evidence="1">
    <location>
        <begin position="260"/>
        <end position="293"/>
    </location>
</feature>
<gene>
    <name evidence="2" type="ORF">C10C_0799</name>
</gene>
<feature type="transmembrane region" description="Helical" evidence="1">
    <location>
        <begin position="104"/>
        <end position="137"/>
    </location>
</feature>